<accession>A0AAX3BFB5</accession>
<evidence type="ECO:0000256" key="3">
    <source>
        <dbReference type="ARBA" id="ARBA00012929"/>
    </source>
</evidence>
<reference evidence="8" key="2">
    <citation type="submission" date="2022-06" db="EMBL/GenBank/DDBJ databases">
        <title>Thermospira aquatica gen. nov., sp. nov.</title>
        <authorList>
            <person name="Ben Ali Gam Z."/>
            <person name="Labat M."/>
        </authorList>
    </citation>
    <scope>NUCLEOTIDE SEQUENCE</scope>
    <source>
        <strain evidence="8">F1F22</strain>
    </source>
</reference>
<dbReference type="PANTHER" id="PTHR10491:SF4">
    <property type="entry name" value="METHIONINE ADENOSYLTRANSFERASE 2 SUBUNIT BETA"/>
    <property type="match status" value="1"/>
</dbReference>
<reference evidence="8" key="1">
    <citation type="submission" date="2021-04" db="EMBL/GenBank/DDBJ databases">
        <authorList>
            <person name="Postec A."/>
        </authorList>
    </citation>
    <scope>NUCLEOTIDE SEQUENCE</scope>
    <source>
        <strain evidence="8">F1F22</strain>
    </source>
</reference>
<dbReference type="InterPro" id="IPR029903">
    <property type="entry name" value="RmlD-like-bd"/>
</dbReference>
<gene>
    <name evidence="8" type="ORF">KDW03_03185</name>
</gene>
<dbReference type="GO" id="GO:0048270">
    <property type="term" value="F:methionine adenosyltransferase regulator activity"/>
    <property type="evidence" value="ECO:0007669"/>
    <property type="project" value="TreeGrafter"/>
</dbReference>
<comment type="pathway">
    <text evidence="1 6">Carbohydrate biosynthesis; dTDP-L-rhamnose biosynthesis.</text>
</comment>
<feature type="domain" description="RmlD-like substrate binding" evidence="7">
    <location>
        <begin position="1"/>
        <end position="222"/>
    </location>
</feature>
<name>A0AAX3BFB5_9SPIR</name>
<dbReference type="Gene3D" id="3.40.50.720">
    <property type="entry name" value="NAD(P)-binding Rossmann-like Domain"/>
    <property type="match status" value="1"/>
</dbReference>
<protein>
    <recommendedName>
        <fullName evidence="4 6">dTDP-4-dehydrorhamnose reductase</fullName>
        <ecNumber evidence="3 6">1.1.1.133</ecNumber>
    </recommendedName>
</protein>
<dbReference type="EC" id="1.1.1.133" evidence="3 6"/>
<dbReference type="InterPro" id="IPR005913">
    <property type="entry name" value="dTDP_dehydrorham_reduct"/>
</dbReference>
<evidence type="ECO:0000256" key="5">
    <source>
        <dbReference type="ARBA" id="ARBA00048200"/>
    </source>
</evidence>
<dbReference type="AlphaFoldDB" id="A0AAX3BFB5"/>
<dbReference type="GO" id="GO:0008831">
    <property type="term" value="F:dTDP-4-dehydrorhamnose reductase activity"/>
    <property type="evidence" value="ECO:0007669"/>
    <property type="project" value="UniProtKB-EC"/>
</dbReference>
<evidence type="ECO:0000256" key="6">
    <source>
        <dbReference type="RuleBase" id="RU364082"/>
    </source>
</evidence>
<sequence>MRILVTGLRGTVGQALQNYLHSLKHEVYGWPREEIPIDNYLAMESYIQEIAPDVLFHLAAPSKPTGKPNENWLVHYEWSSELAWITHRFGIRFLYTSTVQVFSDTAKGPFTIQSEPDNNYGYGYEKRMAEQRILYQNPQAFIARLGWQIGYTTEGNHMAAYLEQKNQKEGKIFASTRWLPAASFLEDTVKALWEIVEKHPPGIYLLDSNRGWNFYQIATALKKLLRKKWTIIPDENFVYDQRMIDDRVVLPPLSVHLKHLPKI</sequence>
<keyword evidence="6" id="KW-0560">Oxidoreductase</keyword>
<evidence type="ECO:0000313" key="9">
    <source>
        <dbReference type="Proteomes" id="UP001056539"/>
    </source>
</evidence>
<comment type="function">
    <text evidence="6">Catalyzes the reduction of dTDP-6-deoxy-L-lyxo-4-hexulose to yield dTDP-L-rhamnose.</text>
</comment>
<dbReference type="PANTHER" id="PTHR10491">
    <property type="entry name" value="DTDP-4-DEHYDRORHAMNOSE REDUCTASE"/>
    <property type="match status" value="1"/>
</dbReference>
<dbReference type="KEGG" id="taqu:KDW03_03185"/>
<comment type="catalytic activity">
    <reaction evidence="5">
        <text>dTDP-beta-L-rhamnose + NADP(+) = dTDP-4-dehydro-beta-L-rhamnose + NADPH + H(+)</text>
        <dbReference type="Rhea" id="RHEA:21796"/>
        <dbReference type="ChEBI" id="CHEBI:15378"/>
        <dbReference type="ChEBI" id="CHEBI:57510"/>
        <dbReference type="ChEBI" id="CHEBI:57783"/>
        <dbReference type="ChEBI" id="CHEBI:58349"/>
        <dbReference type="ChEBI" id="CHEBI:62830"/>
        <dbReference type="EC" id="1.1.1.133"/>
    </reaction>
</comment>
<dbReference type="GO" id="GO:0006556">
    <property type="term" value="P:S-adenosylmethionine biosynthetic process"/>
    <property type="evidence" value="ECO:0007669"/>
    <property type="project" value="TreeGrafter"/>
</dbReference>
<dbReference type="Proteomes" id="UP001056539">
    <property type="component" value="Chromosome"/>
</dbReference>
<dbReference type="RefSeq" id="WP_271435951.1">
    <property type="nucleotide sequence ID" value="NZ_CP073355.1"/>
</dbReference>
<dbReference type="GO" id="GO:0048269">
    <property type="term" value="C:methionine adenosyltransferase complex"/>
    <property type="evidence" value="ECO:0007669"/>
    <property type="project" value="TreeGrafter"/>
</dbReference>
<keyword evidence="6" id="KW-0521">NADP</keyword>
<proteinExistence type="inferred from homology"/>
<evidence type="ECO:0000259" key="7">
    <source>
        <dbReference type="Pfam" id="PF04321"/>
    </source>
</evidence>
<dbReference type="SUPFAM" id="SSF51735">
    <property type="entry name" value="NAD(P)-binding Rossmann-fold domains"/>
    <property type="match status" value="1"/>
</dbReference>
<dbReference type="InterPro" id="IPR036291">
    <property type="entry name" value="NAD(P)-bd_dom_sf"/>
</dbReference>
<dbReference type="Pfam" id="PF04321">
    <property type="entry name" value="RmlD_sub_bind"/>
    <property type="match status" value="1"/>
</dbReference>
<evidence type="ECO:0000256" key="4">
    <source>
        <dbReference type="ARBA" id="ARBA00017099"/>
    </source>
</evidence>
<comment type="similarity">
    <text evidence="2 6">Belongs to the dTDP-4-dehydrorhamnose reductase family.</text>
</comment>
<dbReference type="EMBL" id="CP073355">
    <property type="protein sequence ID" value="URA10823.1"/>
    <property type="molecule type" value="Genomic_DNA"/>
</dbReference>
<organism evidence="8 9">
    <name type="scientific">Thermospira aquatica</name>
    <dbReference type="NCBI Taxonomy" id="2828656"/>
    <lineage>
        <taxon>Bacteria</taxon>
        <taxon>Pseudomonadati</taxon>
        <taxon>Spirochaetota</taxon>
        <taxon>Spirochaetia</taxon>
        <taxon>Brevinematales</taxon>
        <taxon>Thermospiraceae</taxon>
        <taxon>Thermospira</taxon>
    </lineage>
</organism>
<keyword evidence="9" id="KW-1185">Reference proteome</keyword>
<evidence type="ECO:0000256" key="2">
    <source>
        <dbReference type="ARBA" id="ARBA00010944"/>
    </source>
</evidence>
<evidence type="ECO:0000313" key="8">
    <source>
        <dbReference type="EMBL" id="URA10823.1"/>
    </source>
</evidence>
<evidence type="ECO:0000256" key="1">
    <source>
        <dbReference type="ARBA" id="ARBA00004781"/>
    </source>
</evidence>